<accession>A0A5J6HZF1</accession>
<dbReference type="OrthoDB" id="3395054at2"/>
<dbReference type="InterPro" id="IPR016181">
    <property type="entry name" value="Acyl_CoA_acyltransferase"/>
</dbReference>
<keyword evidence="3" id="KW-1185">Reference proteome</keyword>
<evidence type="ECO:0000313" key="3">
    <source>
        <dbReference type="Proteomes" id="UP000326553"/>
    </source>
</evidence>
<gene>
    <name evidence="2" type="ORF">CP975_34860</name>
</gene>
<protein>
    <submittedName>
        <fullName evidence="2">N-acetyltransferase</fullName>
    </submittedName>
</protein>
<proteinExistence type="predicted"/>
<dbReference type="SUPFAM" id="SSF55729">
    <property type="entry name" value="Acyl-CoA N-acyltransferases (Nat)"/>
    <property type="match status" value="1"/>
</dbReference>
<dbReference type="KEGG" id="salw:CP975_34860"/>
<feature type="domain" description="N-acetyltransferase" evidence="1">
    <location>
        <begin position="47"/>
        <end position="219"/>
    </location>
</feature>
<dbReference type="Pfam" id="PF13302">
    <property type="entry name" value="Acetyltransf_3"/>
    <property type="match status" value="1"/>
</dbReference>
<dbReference type="EMBL" id="CP023695">
    <property type="protein sequence ID" value="QEV21995.1"/>
    <property type="molecule type" value="Genomic_DNA"/>
</dbReference>
<organism evidence="2 3">
    <name type="scientific">Streptomyces alboniger</name>
    <dbReference type="NCBI Taxonomy" id="132473"/>
    <lineage>
        <taxon>Bacteria</taxon>
        <taxon>Bacillati</taxon>
        <taxon>Actinomycetota</taxon>
        <taxon>Actinomycetes</taxon>
        <taxon>Kitasatosporales</taxon>
        <taxon>Streptomycetaceae</taxon>
        <taxon>Streptomyces</taxon>
        <taxon>Streptomyces aurantiacus group</taxon>
    </lineage>
</organism>
<dbReference type="Proteomes" id="UP000326553">
    <property type="component" value="Chromosome"/>
</dbReference>
<keyword evidence="2" id="KW-0808">Transferase</keyword>
<sequence>MRRCRERLRGTRASALSRRETVTVTDVAAGPTTGCEHDRHEIRTPRLVLRTPTVLDLAAGNASGSDPEAQRWLGFPEEAIVPEPQRGELLAAEPGRGEFRDLSRLFPDSTALVAADHALEQHVGTVAVEVHPCGLHHAGGWLAPRFRGRGLGAELFAGAALLAHEHLGITELHAAAEEENVAIHRALTAAGFVEAQGPATHRLMNGRVVPVLWYAHRAADTRHCAPSPVRRGA</sequence>
<dbReference type="PROSITE" id="PS51186">
    <property type="entry name" value="GNAT"/>
    <property type="match status" value="1"/>
</dbReference>
<dbReference type="Gene3D" id="3.40.630.30">
    <property type="match status" value="1"/>
</dbReference>
<reference evidence="2 3" key="1">
    <citation type="submission" date="2017-09" db="EMBL/GenBank/DDBJ databases">
        <authorList>
            <person name="Lee N."/>
            <person name="Cho B.-K."/>
        </authorList>
    </citation>
    <scope>NUCLEOTIDE SEQUENCE [LARGE SCALE GENOMIC DNA]</scope>
    <source>
        <strain evidence="2 3">ATCC 12461</strain>
    </source>
</reference>
<dbReference type="GO" id="GO:0016747">
    <property type="term" value="F:acyltransferase activity, transferring groups other than amino-acyl groups"/>
    <property type="evidence" value="ECO:0007669"/>
    <property type="project" value="InterPro"/>
</dbReference>
<dbReference type="InterPro" id="IPR000182">
    <property type="entry name" value="GNAT_dom"/>
</dbReference>
<evidence type="ECO:0000313" key="2">
    <source>
        <dbReference type="EMBL" id="QEV21995.1"/>
    </source>
</evidence>
<dbReference type="AlphaFoldDB" id="A0A5J6HZF1"/>
<evidence type="ECO:0000259" key="1">
    <source>
        <dbReference type="PROSITE" id="PS51186"/>
    </source>
</evidence>
<name>A0A5J6HZF1_STRAD</name>